<reference evidence="2" key="1">
    <citation type="journal article" date="2019" name="Int. J. Syst. Evol. Microbiol.">
        <title>The Global Catalogue of Microorganisms (GCM) 10K type strain sequencing project: providing services to taxonomists for standard genome sequencing and annotation.</title>
        <authorList>
            <consortium name="The Broad Institute Genomics Platform"/>
            <consortium name="The Broad Institute Genome Sequencing Center for Infectious Disease"/>
            <person name="Wu L."/>
            <person name="Ma J."/>
        </authorList>
    </citation>
    <scope>NUCLEOTIDE SEQUENCE [LARGE SCALE GENOMIC DNA]</scope>
    <source>
        <strain evidence="2">CCM 7855</strain>
    </source>
</reference>
<dbReference type="Pfam" id="PF03352">
    <property type="entry name" value="Adenine_glyco"/>
    <property type="match status" value="1"/>
</dbReference>
<dbReference type="SUPFAM" id="SSF48150">
    <property type="entry name" value="DNA-glycosylase"/>
    <property type="match status" value="1"/>
</dbReference>
<dbReference type="Gene3D" id="1.10.340.30">
    <property type="entry name" value="Hypothetical protein, domain 2"/>
    <property type="match status" value="1"/>
</dbReference>
<accession>A0ABQ1UDX2</accession>
<dbReference type="EMBL" id="BMCS01000001">
    <property type="protein sequence ID" value="GGF16345.1"/>
    <property type="molecule type" value="Genomic_DNA"/>
</dbReference>
<gene>
    <name evidence="1" type="ORF">GCM10007298_10480</name>
</gene>
<dbReference type="Proteomes" id="UP000632454">
    <property type="component" value="Unassembled WGS sequence"/>
</dbReference>
<sequence length="207" mass="22936">MAETAAGTVLCEDGLLRPVWGSEPGMMRDYYDTEWGMPVDGENAHFERLSLEGFQSGLSWSIILRKRPAFREVFCDFDVDTVAAFGDEDVERLVVDARIVRNRAKIEATIGNARATQELRDDGGLVELLWSFRPDTTPRPVTFADVPTVSAESTAMSKELRRRGFRFVGPTTMFALMEAVGIVDTHLVDSFRRGSSGVWAPDGTPVA</sequence>
<dbReference type="PANTHER" id="PTHR30037:SF4">
    <property type="entry name" value="DNA-3-METHYLADENINE GLYCOSYLASE I"/>
    <property type="match status" value="1"/>
</dbReference>
<evidence type="ECO:0000313" key="1">
    <source>
        <dbReference type="EMBL" id="GGF16345.1"/>
    </source>
</evidence>
<name>A0ABQ1UDX2_9NOCA</name>
<organism evidence="1 2">
    <name type="scientific">Williamsia phyllosphaerae</name>
    <dbReference type="NCBI Taxonomy" id="885042"/>
    <lineage>
        <taxon>Bacteria</taxon>
        <taxon>Bacillati</taxon>
        <taxon>Actinomycetota</taxon>
        <taxon>Actinomycetes</taxon>
        <taxon>Mycobacteriales</taxon>
        <taxon>Nocardiaceae</taxon>
        <taxon>Williamsia</taxon>
    </lineage>
</organism>
<evidence type="ECO:0000313" key="2">
    <source>
        <dbReference type="Proteomes" id="UP000632454"/>
    </source>
</evidence>
<keyword evidence="2" id="KW-1185">Reference proteome</keyword>
<dbReference type="InterPro" id="IPR052891">
    <property type="entry name" value="DNA-3mA_glycosylase"/>
</dbReference>
<comment type="caution">
    <text evidence="1">The sequence shown here is derived from an EMBL/GenBank/DDBJ whole genome shotgun (WGS) entry which is preliminary data.</text>
</comment>
<dbReference type="InterPro" id="IPR011257">
    <property type="entry name" value="DNA_glycosylase"/>
</dbReference>
<dbReference type="RefSeq" id="WP_308690870.1">
    <property type="nucleotide sequence ID" value="NZ_BMCS01000001.1"/>
</dbReference>
<proteinExistence type="predicted"/>
<dbReference type="PANTHER" id="PTHR30037">
    <property type="entry name" value="DNA-3-METHYLADENINE GLYCOSYLASE 1"/>
    <property type="match status" value="1"/>
</dbReference>
<protein>
    <submittedName>
        <fullName evidence="1">3-methyladenine DNA glycosylase</fullName>
    </submittedName>
</protein>
<dbReference type="InterPro" id="IPR005019">
    <property type="entry name" value="Adenine_glyco"/>
</dbReference>